<dbReference type="Gene3D" id="3.90.1720.10">
    <property type="entry name" value="endopeptidase domain like (from Nostoc punctiforme)"/>
    <property type="match status" value="1"/>
</dbReference>
<keyword evidence="2" id="KW-1185">Reference proteome</keyword>
<organism evidence="1 2">
    <name type="scientific">Aphanomyces euteiches</name>
    <dbReference type="NCBI Taxonomy" id="100861"/>
    <lineage>
        <taxon>Eukaryota</taxon>
        <taxon>Sar</taxon>
        <taxon>Stramenopiles</taxon>
        <taxon>Oomycota</taxon>
        <taxon>Saprolegniomycetes</taxon>
        <taxon>Saprolegniales</taxon>
        <taxon>Verrucalvaceae</taxon>
        <taxon>Aphanomyces</taxon>
    </lineage>
</organism>
<name>A0A6G0XDK1_9STRA</name>
<evidence type="ECO:0000313" key="1">
    <source>
        <dbReference type="EMBL" id="KAF0738214.1"/>
    </source>
</evidence>
<reference evidence="1 2" key="1">
    <citation type="submission" date="2019-07" db="EMBL/GenBank/DDBJ databases">
        <title>Genomics analysis of Aphanomyces spp. identifies a new class of oomycete effector associated with host adaptation.</title>
        <authorList>
            <person name="Gaulin E."/>
        </authorList>
    </citation>
    <scope>NUCLEOTIDE SEQUENCE [LARGE SCALE GENOMIC DNA]</scope>
    <source>
        <strain evidence="1 2">ATCC 201684</strain>
    </source>
</reference>
<dbReference type="Proteomes" id="UP000481153">
    <property type="component" value="Unassembled WGS sequence"/>
</dbReference>
<dbReference type="VEuPathDB" id="FungiDB:AeMF1_005863"/>
<dbReference type="SUPFAM" id="SSF54001">
    <property type="entry name" value="Cysteine proteinases"/>
    <property type="match status" value="1"/>
</dbReference>
<evidence type="ECO:0000313" key="2">
    <source>
        <dbReference type="Proteomes" id="UP000481153"/>
    </source>
</evidence>
<accession>A0A6G0XDK1</accession>
<comment type="caution">
    <text evidence="1">The sequence shown here is derived from an EMBL/GenBank/DDBJ whole genome shotgun (WGS) entry which is preliminary data.</text>
</comment>
<gene>
    <name evidence="1" type="ORF">Ae201684_006189</name>
</gene>
<dbReference type="InterPro" id="IPR038765">
    <property type="entry name" value="Papain-like_cys_pep_sf"/>
</dbReference>
<protein>
    <submittedName>
        <fullName evidence="1">Uncharacterized protein</fullName>
    </submittedName>
</protein>
<sequence length="328" mass="37014">MTSDHIRDLIALFAPDSLSVNRNELDHATDEERQAARFARDQTKPGDIILVTTGGFVYSTGRYFCQQPWDHALLVVDDTKALHVGYPRVCYVSLERVLLPKRQPAIYRVPSISQSPQAQALLQRYAELLQDAPYDIPRALVLIRNLSVEHLFNIKPSSNLSPPRKAWVCTDAIISLLAACSPEFQKQVKQHSKRLHLSRIGTASLKDFLTLHHHSVIDRVPLPPIDYNVQPKPTFDSAYVLNQIAALPNPMDAWEQLNRILRRFAHRMAHQHPAVLEKQIKAMAYVVLLLILFKKHSLVLSVLHRAVQLVRLVLAQATGSPIATVADI</sequence>
<dbReference type="EMBL" id="VJMJ01000079">
    <property type="protein sequence ID" value="KAF0738214.1"/>
    <property type="molecule type" value="Genomic_DNA"/>
</dbReference>
<proteinExistence type="predicted"/>
<dbReference type="AlphaFoldDB" id="A0A6G0XDK1"/>